<keyword evidence="5" id="KW-1185">Reference proteome</keyword>
<accession>A0ABY7ZUB4</accession>
<evidence type="ECO:0000256" key="3">
    <source>
        <dbReference type="SAM" id="SignalP"/>
    </source>
</evidence>
<keyword evidence="3" id="KW-0732">Signal</keyword>
<feature type="compositionally biased region" description="Low complexity" evidence="1">
    <location>
        <begin position="100"/>
        <end position="120"/>
    </location>
</feature>
<keyword evidence="2" id="KW-0472">Membrane</keyword>
<evidence type="ECO:0000256" key="1">
    <source>
        <dbReference type="SAM" id="MobiDB-lite"/>
    </source>
</evidence>
<proteinExistence type="predicted"/>
<evidence type="ECO:0000256" key="2">
    <source>
        <dbReference type="SAM" id="Phobius"/>
    </source>
</evidence>
<feature type="chain" id="PRO_5047391423" evidence="3">
    <location>
        <begin position="33"/>
        <end position="474"/>
    </location>
</feature>
<name>A0ABY7ZUB4_9ACTN</name>
<dbReference type="Proteomes" id="UP001219605">
    <property type="component" value="Chromosome"/>
</dbReference>
<sequence length="474" mass="47196">MTHHVPPPGGRLRDRWVARLLAASLAVGTATAATLAPGLATAAVPVAEQAPVTQPGGGGEQPPTDPPTPTDPPPTVAPPTVEPPVETPPPPTTDAPEPSPTVIITSAAPTTAAPSTAGPRPTVPSQPPRPTVTASVPPPGGTRLGVRVTTGDVRLTEAYWNAPSSAATLQVTVTNTGEVAEQLSLTYTLPSGVTDAGTPGCAATGGGSYRCGAWTTAPGARFSTLIRVRVAGTAWRQMPLDGTVSVTATAPGEAGSARDDEGFAVLFPPGPPVPGIALEAGEVAFDISGGPSTLEVRLGNTGTVDADGLVEVTLPDGLSAPNPPAGCADSPAGRTRCQLGPVPAGRTALLRLPVVATADAQRQAPLAGAVAGQLDPRSGQSRRVQMSFRITAVASLATPVAGTPQPTGSQGVLGGTTNRADRADGLSSAQQTAIALIVASGLLVVLALTLATTSLRRRLADPRGGPTGTPTPSE</sequence>
<feature type="compositionally biased region" description="Pro residues" evidence="1">
    <location>
        <begin position="63"/>
        <end position="99"/>
    </location>
</feature>
<feature type="region of interest" description="Disordered" evidence="1">
    <location>
        <begin position="50"/>
        <end position="146"/>
    </location>
</feature>
<feature type="compositionally biased region" description="Pro residues" evidence="1">
    <location>
        <begin position="121"/>
        <end position="140"/>
    </location>
</feature>
<feature type="transmembrane region" description="Helical" evidence="2">
    <location>
        <begin position="433"/>
        <end position="453"/>
    </location>
</feature>
<reference evidence="4 5" key="1">
    <citation type="submission" date="2023-02" db="EMBL/GenBank/DDBJ databases">
        <authorList>
            <person name="Mo P."/>
        </authorList>
    </citation>
    <scope>NUCLEOTIDE SEQUENCE [LARGE SCALE GENOMIC DNA]</scope>
    <source>
        <strain evidence="4 5">HUAS 3</strain>
    </source>
</reference>
<protein>
    <submittedName>
        <fullName evidence="4">Uncharacterized protein</fullName>
    </submittedName>
</protein>
<dbReference type="RefSeq" id="WP_275033475.1">
    <property type="nucleotide sequence ID" value="NZ_CP118615.1"/>
</dbReference>
<keyword evidence="2" id="KW-1133">Transmembrane helix</keyword>
<keyword evidence="2" id="KW-0812">Transmembrane</keyword>
<dbReference type="EMBL" id="CP118615">
    <property type="protein sequence ID" value="WDZ86629.1"/>
    <property type="molecule type" value="Genomic_DNA"/>
</dbReference>
<gene>
    <name evidence="4" type="ORF">PVK37_09640</name>
</gene>
<feature type="signal peptide" evidence="3">
    <location>
        <begin position="1"/>
        <end position="32"/>
    </location>
</feature>
<evidence type="ECO:0000313" key="5">
    <source>
        <dbReference type="Proteomes" id="UP001219605"/>
    </source>
</evidence>
<organism evidence="4 5">
    <name type="scientific">Micromonospora cathayae</name>
    <dbReference type="NCBI Taxonomy" id="3028804"/>
    <lineage>
        <taxon>Bacteria</taxon>
        <taxon>Bacillati</taxon>
        <taxon>Actinomycetota</taxon>
        <taxon>Actinomycetes</taxon>
        <taxon>Micromonosporales</taxon>
        <taxon>Micromonosporaceae</taxon>
        <taxon>Micromonospora</taxon>
    </lineage>
</organism>
<evidence type="ECO:0000313" key="4">
    <source>
        <dbReference type="EMBL" id="WDZ86629.1"/>
    </source>
</evidence>